<dbReference type="EMBL" id="LT607413">
    <property type="protein sequence ID" value="SCF35997.1"/>
    <property type="molecule type" value="Genomic_DNA"/>
</dbReference>
<dbReference type="SMART" id="SM00903">
    <property type="entry name" value="Flavin_Reduct"/>
    <property type="match status" value="1"/>
</dbReference>
<keyword evidence="5" id="KW-1185">Reference proteome</keyword>
<dbReference type="AlphaFoldDB" id="A0A1C4ZSI0"/>
<feature type="domain" description="Flavin reductase like" evidence="3">
    <location>
        <begin position="12"/>
        <end position="151"/>
    </location>
</feature>
<dbReference type="OrthoDB" id="9792858at2"/>
<dbReference type="Pfam" id="PF01613">
    <property type="entry name" value="Flavin_Reduct"/>
    <property type="match status" value="1"/>
</dbReference>
<name>A0A1C4ZSI0_MICEC</name>
<keyword evidence="1" id="KW-0560">Oxidoreductase</keyword>
<accession>A0A1C4ZSI0</accession>
<dbReference type="InParanoid" id="A0A1C4ZSI0"/>
<evidence type="ECO:0000313" key="5">
    <source>
        <dbReference type="Proteomes" id="UP000198253"/>
    </source>
</evidence>
<feature type="region of interest" description="Disordered" evidence="2">
    <location>
        <begin position="156"/>
        <end position="185"/>
    </location>
</feature>
<dbReference type="GO" id="GO:0042602">
    <property type="term" value="F:riboflavin reductase (NADPH) activity"/>
    <property type="evidence" value="ECO:0007669"/>
    <property type="project" value="TreeGrafter"/>
</dbReference>
<dbReference type="RefSeq" id="WP_088984357.1">
    <property type="nucleotide sequence ID" value="NZ_LT607413.1"/>
</dbReference>
<dbReference type="InterPro" id="IPR050268">
    <property type="entry name" value="NADH-dep_flavin_reductase"/>
</dbReference>
<dbReference type="SUPFAM" id="SSF50475">
    <property type="entry name" value="FMN-binding split barrel"/>
    <property type="match status" value="1"/>
</dbReference>
<proteinExistence type="predicted"/>
<dbReference type="Gene3D" id="2.30.110.10">
    <property type="entry name" value="Electron Transport, Fmn-binding Protein, Chain A"/>
    <property type="match status" value="1"/>
</dbReference>
<organism evidence="4 5">
    <name type="scientific">Micromonospora echinospora</name>
    <name type="common">Micromonospora purpurea</name>
    <dbReference type="NCBI Taxonomy" id="1877"/>
    <lineage>
        <taxon>Bacteria</taxon>
        <taxon>Bacillati</taxon>
        <taxon>Actinomycetota</taxon>
        <taxon>Actinomycetes</taxon>
        <taxon>Micromonosporales</taxon>
        <taxon>Micromonosporaceae</taxon>
        <taxon>Micromonospora</taxon>
    </lineage>
</organism>
<evidence type="ECO:0000256" key="2">
    <source>
        <dbReference type="SAM" id="MobiDB-lite"/>
    </source>
</evidence>
<dbReference type="GO" id="GO:0010181">
    <property type="term" value="F:FMN binding"/>
    <property type="evidence" value="ECO:0007669"/>
    <property type="project" value="InterPro"/>
</dbReference>
<protein>
    <submittedName>
        <fullName evidence="4">NADH-FMN oxidoreductase RutF, flavin reductase (DIM6/NTAB) family</fullName>
    </submittedName>
</protein>
<evidence type="ECO:0000313" key="4">
    <source>
        <dbReference type="EMBL" id="SCF35997.1"/>
    </source>
</evidence>
<reference evidence="5" key="1">
    <citation type="submission" date="2016-06" db="EMBL/GenBank/DDBJ databases">
        <authorList>
            <person name="Varghese N."/>
            <person name="Submissions Spin"/>
        </authorList>
    </citation>
    <scope>NUCLEOTIDE SEQUENCE [LARGE SCALE GENOMIC DNA]</scope>
    <source>
        <strain evidence="5">DSM 43816</strain>
    </source>
</reference>
<dbReference type="InterPro" id="IPR002563">
    <property type="entry name" value="Flavin_Rdtase-like_dom"/>
</dbReference>
<sequence length="185" mass="19474">MAVTPHDLRRLLGSFASGVTVVTYPLPDGGAGGITVNAFTSVSLDPPLVLVSVHRASRANRHLPAAPFTVNILAAGQRDLALHFSGQLRRPLVEWCRDRPSPRLAGCLGYVDCVPWARSDGGDHVLHLGRVVDIGPGDGEPLVFYRGGFTGLDTSVGRMPVRTPQGVSADDGPSRRCPAPNGGVP</sequence>
<dbReference type="PANTHER" id="PTHR30466:SF1">
    <property type="entry name" value="FMN REDUCTASE (NADH) RUTF"/>
    <property type="match status" value="1"/>
</dbReference>
<dbReference type="Proteomes" id="UP000198253">
    <property type="component" value="Chromosome I"/>
</dbReference>
<evidence type="ECO:0000256" key="1">
    <source>
        <dbReference type="ARBA" id="ARBA00023002"/>
    </source>
</evidence>
<dbReference type="InterPro" id="IPR012349">
    <property type="entry name" value="Split_barrel_FMN-bd"/>
</dbReference>
<dbReference type="PANTHER" id="PTHR30466">
    <property type="entry name" value="FLAVIN REDUCTASE"/>
    <property type="match status" value="1"/>
</dbReference>
<gene>
    <name evidence="4" type="ORF">GA0070618_5719</name>
</gene>
<evidence type="ECO:0000259" key="3">
    <source>
        <dbReference type="SMART" id="SM00903"/>
    </source>
</evidence>